<feature type="binding site" evidence="12">
    <location>
        <position position="247"/>
    </location>
    <ligand>
        <name>K(+)</name>
        <dbReference type="ChEBI" id="CHEBI:29103"/>
    </ligand>
</feature>
<comment type="pathway">
    <text evidence="12">Carbohydrate metabolism; D-ribose degradation; D-ribose 5-phosphate from beta-D-ribopyranose: step 2/2.</text>
</comment>
<comment type="subcellular location">
    <subcellularLocation>
        <location evidence="12">Cytoplasm</location>
    </subcellularLocation>
</comment>
<dbReference type="AlphaFoldDB" id="A0A6F8ZEI6"/>
<organism evidence="14 15">
    <name type="scientific">Candidatus Hydrogenisulfobacillus filiaventi</name>
    <dbReference type="NCBI Taxonomy" id="2707344"/>
    <lineage>
        <taxon>Bacteria</taxon>
        <taxon>Bacillati</taxon>
        <taxon>Bacillota</taxon>
        <taxon>Clostridia</taxon>
        <taxon>Eubacteriales</taxon>
        <taxon>Clostridiales Family XVII. Incertae Sedis</taxon>
        <taxon>Candidatus Hydrogenisulfobacillus</taxon>
    </lineage>
</organism>
<dbReference type="GO" id="GO:0005829">
    <property type="term" value="C:cytosol"/>
    <property type="evidence" value="ECO:0007669"/>
    <property type="project" value="TreeGrafter"/>
</dbReference>
<sequence>MSVIVLGSINLDMTARVDHIVGPGETLVASDVLVSPGGKGANQALAARRMGADTVLVGSVGDDAFAMQALRLLRQAGVDLSRIQVVDRATGLAWVAVDRAGQNAITVIPGANAVTGAEALEAVRRLLGPRDTLVLQLEIPLETVAAAVNLARAAGARVLLDPAPAPSALPDACWQVDILTPNQGEAGQLLGGPAVRDVREAKAAARALRQRGPKVAVVKLGEAGVVWATAQGVFYLPAEPVTAVDSTGAGDAFAGALAARLDAGDPLPEAMRLANRAAAVSTTRRGAQVSFPDREEVAAWPDGPSR</sequence>
<feature type="binding site" evidence="12">
    <location>
        <position position="281"/>
    </location>
    <ligand>
        <name>K(+)</name>
        <dbReference type="ChEBI" id="CHEBI:29103"/>
    </ligand>
</feature>
<feature type="binding site" evidence="12">
    <location>
        <position position="284"/>
    </location>
    <ligand>
        <name>K(+)</name>
        <dbReference type="ChEBI" id="CHEBI:29103"/>
    </ligand>
</feature>
<comment type="subunit">
    <text evidence="12">Homodimer.</text>
</comment>
<evidence type="ECO:0000256" key="4">
    <source>
        <dbReference type="ARBA" id="ARBA00022679"/>
    </source>
</evidence>
<accession>A0A6F8ZEI6</accession>
<dbReference type="EMBL" id="LR778114">
    <property type="protein sequence ID" value="CAB1128165.1"/>
    <property type="molecule type" value="Genomic_DNA"/>
</dbReference>
<feature type="binding site" evidence="12">
    <location>
        <position position="245"/>
    </location>
    <ligand>
        <name>K(+)</name>
        <dbReference type="ChEBI" id="CHEBI:29103"/>
    </ligand>
</feature>
<evidence type="ECO:0000256" key="7">
    <source>
        <dbReference type="ARBA" id="ARBA00022777"/>
    </source>
</evidence>
<dbReference type="PANTHER" id="PTHR10584:SF166">
    <property type="entry name" value="RIBOKINASE"/>
    <property type="match status" value="1"/>
</dbReference>
<evidence type="ECO:0000256" key="10">
    <source>
        <dbReference type="ARBA" id="ARBA00022958"/>
    </source>
</evidence>
<comment type="catalytic activity">
    <reaction evidence="12">
        <text>D-ribose + ATP = D-ribose 5-phosphate + ADP + H(+)</text>
        <dbReference type="Rhea" id="RHEA:13697"/>
        <dbReference type="ChEBI" id="CHEBI:15378"/>
        <dbReference type="ChEBI" id="CHEBI:30616"/>
        <dbReference type="ChEBI" id="CHEBI:47013"/>
        <dbReference type="ChEBI" id="CHEBI:78346"/>
        <dbReference type="ChEBI" id="CHEBI:456216"/>
        <dbReference type="EC" id="2.7.1.15"/>
    </reaction>
</comment>
<dbReference type="GO" id="GO:0005524">
    <property type="term" value="F:ATP binding"/>
    <property type="evidence" value="ECO:0007669"/>
    <property type="project" value="UniProtKB-UniRule"/>
</dbReference>
<feature type="binding site" evidence="12">
    <location>
        <position position="138"/>
    </location>
    <ligand>
        <name>substrate</name>
    </ligand>
</feature>
<dbReference type="InterPro" id="IPR029056">
    <property type="entry name" value="Ribokinase-like"/>
</dbReference>
<feature type="domain" description="Carbohydrate kinase PfkB" evidence="13">
    <location>
        <begin position="2"/>
        <end position="293"/>
    </location>
</feature>
<dbReference type="GO" id="GO:0046872">
    <property type="term" value="F:metal ion binding"/>
    <property type="evidence" value="ECO:0007669"/>
    <property type="project" value="UniProtKB-KW"/>
</dbReference>
<dbReference type="PRINTS" id="PR00990">
    <property type="entry name" value="RIBOKINASE"/>
</dbReference>
<comment type="similarity">
    <text evidence="12">Belongs to the carbohydrate kinase PfkB family. Ribokinase subfamily.</text>
</comment>
<dbReference type="CDD" id="cd01174">
    <property type="entry name" value="ribokinase"/>
    <property type="match status" value="1"/>
</dbReference>
<comment type="similarity">
    <text evidence="1">Belongs to the carbohydrate kinase pfkB family.</text>
</comment>
<feature type="binding site" evidence="12">
    <location>
        <position position="275"/>
    </location>
    <ligand>
        <name>ATP</name>
        <dbReference type="ChEBI" id="CHEBI:30616"/>
    </ligand>
</feature>
<keyword evidence="7 12" id="KW-0418">Kinase</keyword>
<proteinExistence type="inferred from homology"/>
<dbReference type="PANTHER" id="PTHR10584">
    <property type="entry name" value="SUGAR KINASE"/>
    <property type="match status" value="1"/>
</dbReference>
<dbReference type="SUPFAM" id="SSF53613">
    <property type="entry name" value="Ribokinase-like"/>
    <property type="match status" value="1"/>
</dbReference>
<feature type="binding site" evidence="12">
    <location>
        <begin position="219"/>
        <end position="224"/>
    </location>
    <ligand>
        <name>ATP</name>
        <dbReference type="ChEBI" id="CHEBI:30616"/>
    </ligand>
</feature>
<name>A0A6F8ZEI6_9FIRM</name>
<evidence type="ECO:0000256" key="1">
    <source>
        <dbReference type="ARBA" id="ARBA00005380"/>
    </source>
</evidence>
<dbReference type="Gene3D" id="3.40.1190.20">
    <property type="match status" value="1"/>
</dbReference>
<feature type="binding site" evidence="12">
    <location>
        <position position="290"/>
    </location>
    <ligand>
        <name>K(+)</name>
        <dbReference type="ChEBI" id="CHEBI:29103"/>
    </ligand>
</feature>
<evidence type="ECO:0000313" key="15">
    <source>
        <dbReference type="Proteomes" id="UP000503399"/>
    </source>
</evidence>
<dbReference type="KEGG" id="hfv:R50_0659"/>
<dbReference type="EC" id="2.7.1.15" evidence="2 12"/>
<feature type="active site" description="Proton acceptor" evidence="12">
    <location>
        <position position="251"/>
    </location>
</feature>
<keyword evidence="9 12" id="KW-0460">Magnesium</keyword>
<dbReference type="InterPro" id="IPR011877">
    <property type="entry name" value="Ribokinase"/>
</dbReference>
<dbReference type="InterPro" id="IPR002139">
    <property type="entry name" value="Ribo/fructo_kinase"/>
</dbReference>
<dbReference type="GO" id="GO:0019303">
    <property type="term" value="P:D-ribose catabolic process"/>
    <property type="evidence" value="ECO:0007669"/>
    <property type="project" value="UniProtKB-UniRule"/>
</dbReference>
<evidence type="ECO:0000256" key="3">
    <source>
        <dbReference type="ARBA" id="ARBA00016943"/>
    </source>
</evidence>
<evidence type="ECO:0000256" key="2">
    <source>
        <dbReference type="ARBA" id="ARBA00012035"/>
    </source>
</evidence>
<evidence type="ECO:0000256" key="11">
    <source>
        <dbReference type="ARBA" id="ARBA00023277"/>
    </source>
</evidence>
<protein>
    <recommendedName>
        <fullName evidence="3 12">Ribokinase</fullName>
        <shortName evidence="12">RK</shortName>
        <ecNumber evidence="2 12">2.7.1.15</ecNumber>
    </recommendedName>
</protein>
<keyword evidence="4 12" id="KW-0808">Transferase</keyword>
<evidence type="ECO:0000259" key="13">
    <source>
        <dbReference type="Pfam" id="PF00294"/>
    </source>
</evidence>
<reference evidence="14 15" key="1">
    <citation type="submission" date="2020-02" db="EMBL/GenBank/DDBJ databases">
        <authorList>
            <person name="Hogendoorn C."/>
        </authorList>
    </citation>
    <scope>NUCLEOTIDE SEQUENCE [LARGE SCALE GENOMIC DNA]</scope>
    <source>
        <strain evidence="14">R501</strain>
    </source>
</reference>
<feature type="binding site" evidence="12">
    <location>
        <begin position="10"/>
        <end position="12"/>
    </location>
    <ligand>
        <name>substrate</name>
    </ligand>
</feature>
<gene>
    <name evidence="12 14" type="primary">rbsK</name>
    <name evidence="14" type="ORF">R50_0659</name>
</gene>
<dbReference type="InterPro" id="IPR002173">
    <property type="entry name" value="Carboh/pur_kinase_PfkB_CS"/>
</dbReference>
<dbReference type="PROSITE" id="PS00584">
    <property type="entry name" value="PFKB_KINASES_2"/>
    <property type="match status" value="1"/>
</dbReference>
<dbReference type="HAMAP" id="MF_01987">
    <property type="entry name" value="Ribokinase"/>
    <property type="match status" value="1"/>
</dbReference>
<comment type="cofactor">
    <cofactor evidence="12">
        <name>Mg(2+)</name>
        <dbReference type="ChEBI" id="CHEBI:18420"/>
    </cofactor>
    <text evidence="12">Requires a divalent cation, most likely magnesium in vivo, as an electrophilic catalyst to aid phosphoryl group transfer. It is the chelate of the metal and the nucleotide that is the actual substrate.</text>
</comment>
<feature type="binding site" evidence="12">
    <location>
        <begin position="38"/>
        <end position="42"/>
    </location>
    <ligand>
        <name>substrate</name>
    </ligand>
</feature>
<keyword evidence="15" id="KW-1185">Reference proteome</keyword>
<evidence type="ECO:0000256" key="12">
    <source>
        <dbReference type="HAMAP-Rule" id="MF_01987"/>
    </source>
</evidence>
<comment type="caution">
    <text evidence="12">Lacks conserved residue(s) required for the propagation of feature annotation.</text>
</comment>
<dbReference type="UniPathway" id="UPA00916">
    <property type="reaction ID" value="UER00889"/>
</dbReference>
<comment type="function">
    <text evidence="12">Catalyzes the phosphorylation of ribose at O-5 in a reaction requiring ATP and magnesium. The resulting D-ribose-5-phosphate can then be used either for sythesis of nucleotides, histidine, and tryptophan, or as a component of the pentose phosphate pathway.</text>
</comment>
<comment type="activity regulation">
    <text evidence="12">Activated by a monovalent cation that binds near, but not in, the active site. The most likely occupant of the site in vivo is potassium. Ion binding induces a conformational change that may alter substrate affinity.</text>
</comment>
<dbReference type="Proteomes" id="UP000503399">
    <property type="component" value="Chromosome"/>
</dbReference>
<evidence type="ECO:0000313" key="14">
    <source>
        <dbReference type="EMBL" id="CAB1128165.1"/>
    </source>
</evidence>
<feature type="binding site" evidence="12">
    <location>
        <position position="182"/>
    </location>
    <ligand>
        <name>ATP</name>
        <dbReference type="ChEBI" id="CHEBI:30616"/>
    </ligand>
</feature>
<keyword evidence="10 12" id="KW-0630">Potassium</keyword>
<keyword evidence="11 12" id="KW-0119">Carbohydrate metabolism</keyword>
<keyword evidence="8 12" id="KW-0067">ATP-binding</keyword>
<evidence type="ECO:0000256" key="6">
    <source>
        <dbReference type="ARBA" id="ARBA00022741"/>
    </source>
</evidence>
<evidence type="ECO:0000256" key="5">
    <source>
        <dbReference type="ARBA" id="ARBA00022723"/>
    </source>
</evidence>
<keyword evidence="12" id="KW-0963">Cytoplasm</keyword>
<feature type="binding site" evidence="12">
    <location>
        <position position="286"/>
    </location>
    <ligand>
        <name>K(+)</name>
        <dbReference type="ChEBI" id="CHEBI:29103"/>
    </ligand>
</feature>
<feature type="binding site" evidence="12">
    <location>
        <begin position="250"/>
        <end position="251"/>
    </location>
    <ligand>
        <name>ATP</name>
        <dbReference type="ChEBI" id="CHEBI:30616"/>
    </ligand>
</feature>
<dbReference type="GO" id="GO:0004747">
    <property type="term" value="F:ribokinase activity"/>
    <property type="evidence" value="ECO:0007669"/>
    <property type="project" value="UniProtKB-UniRule"/>
</dbReference>
<keyword evidence="5 12" id="KW-0479">Metal-binding</keyword>
<evidence type="ECO:0000256" key="8">
    <source>
        <dbReference type="ARBA" id="ARBA00022840"/>
    </source>
</evidence>
<dbReference type="InterPro" id="IPR011611">
    <property type="entry name" value="PfkB_dom"/>
</dbReference>
<evidence type="ECO:0000256" key="9">
    <source>
        <dbReference type="ARBA" id="ARBA00022842"/>
    </source>
</evidence>
<keyword evidence="6 12" id="KW-0547">Nucleotide-binding</keyword>
<dbReference type="Pfam" id="PF00294">
    <property type="entry name" value="PfkB"/>
    <property type="match status" value="1"/>
</dbReference>
<feature type="binding site" evidence="12">
    <location>
        <position position="251"/>
    </location>
    <ligand>
        <name>substrate</name>
    </ligand>
</feature>